<accession>A0ABW2V7I5</accession>
<dbReference type="PRINTS" id="PR02008">
    <property type="entry name" value="RCMTFAMILY"/>
</dbReference>
<comment type="similarity">
    <text evidence="1 7">Belongs to the class I-like SAM-binding methyltransferase superfamily. RsmB/NOP family.</text>
</comment>
<comment type="caution">
    <text evidence="7">Lacks conserved residue(s) required for the propagation of feature annotation.</text>
</comment>
<name>A0ABW2V7I5_9BACL</name>
<keyword evidence="6 7" id="KW-0694">RNA-binding</keyword>
<dbReference type="Pfam" id="PF17126">
    <property type="entry name" value="RsmF_methylt_CI"/>
    <property type="match status" value="1"/>
</dbReference>
<protein>
    <submittedName>
        <fullName evidence="10">RsmB/NOP family class I SAM-dependent RNA methyltransferase</fullName>
        <ecNumber evidence="10">2.1.1.-</ecNumber>
    </submittedName>
</protein>
<dbReference type="Gene3D" id="3.30.70.1170">
    <property type="entry name" value="Sun protein, domain 3"/>
    <property type="match status" value="1"/>
</dbReference>
<dbReference type="CDD" id="cd21147">
    <property type="entry name" value="RsmF_methylt_CTD1"/>
    <property type="match status" value="1"/>
</dbReference>
<dbReference type="GO" id="GO:0032259">
    <property type="term" value="P:methylation"/>
    <property type="evidence" value="ECO:0007669"/>
    <property type="project" value="UniProtKB-KW"/>
</dbReference>
<keyword evidence="2" id="KW-0963">Cytoplasm</keyword>
<feature type="binding site" evidence="7">
    <location>
        <position position="182"/>
    </location>
    <ligand>
        <name>S-adenosyl-L-methionine</name>
        <dbReference type="ChEBI" id="CHEBI:59789"/>
    </ligand>
</feature>
<feature type="domain" description="SAM-dependent MTase RsmB/NOP-type" evidence="9">
    <location>
        <begin position="24"/>
        <end position="311"/>
    </location>
</feature>
<evidence type="ECO:0000313" key="11">
    <source>
        <dbReference type="Proteomes" id="UP001596528"/>
    </source>
</evidence>
<dbReference type="RefSeq" id="WP_138788520.1">
    <property type="nucleotide sequence ID" value="NZ_JBHTGQ010000041.1"/>
</dbReference>
<dbReference type="InterPro" id="IPR031340">
    <property type="entry name" value="RsmF_methylt_CI"/>
</dbReference>
<keyword evidence="3 7" id="KW-0489">Methyltransferase</keyword>
<sequence length="482" mass="52839">MTIKLPEHFRERMKELLASEYDEFEASYGRPAQAGLRLNPLKTGKPGQADKIAPAWREQPVPWCPTGYYLPEGARPGKHPHYHAGIYFIQEPSAMAPVELLDVKPGDRVLDLCAAPGGKSTQIAGKLAGSGLLVSNDNHPDRAKALLKNIELAGVRNAVVLNETPERLSGRFAGFFDKILVDAPCSGEGMFRKDPDMLRAYDAYGVDRCSAMQRSILAEAVKMLKPGGTLVYSTCTFSAEENEGVIAELLKDRPELETVEAPLRHLFAPGRPEWLGEGGAGSLADSLRRTVRLWPHRIRGEGHYAAVIRKHPDAADSEPSRAPREDRSLPAPTRSEWSAAEETLRECVNAPIEKDRRWATFGGLLTLVPEGLPSLEGLRVVRPGWAVGSFKKGRFAPSHALALGIAAEDAIRSVDFGADHPYTIRYLKGETLETGADELKLSPGAGPKGFVLVTADGFPLGWAKWQDGYLKNEYPPAWRWTP</sequence>
<evidence type="ECO:0000256" key="4">
    <source>
        <dbReference type="ARBA" id="ARBA00022679"/>
    </source>
</evidence>
<proteinExistence type="inferred from homology"/>
<evidence type="ECO:0000256" key="8">
    <source>
        <dbReference type="SAM" id="MobiDB-lite"/>
    </source>
</evidence>
<dbReference type="Gene3D" id="2.30.130.60">
    <property type="match status" value="1"/>
</dbReference>
<evidence type="ECO:0000256" key="7">
    <source>
        <dbReference type="PROSITE-ProRule" id="PRU01023"/>
    </source>
</evidence>
<dbReference type="PROSITE" id="PS01153">
    <property type="entry name" value="NOL1_NOP2_SUN"/>
    <property type="match status" value="1"/>
</dbReference>
<evidence type="ECO:0000256" key="6">
    <source>
        <dbReference type="ARBA" id="ARBA00022884"/>
    </source>
</evidence>
<dbReference type="EMBL" id="JBHTGQ010000041">
    <property type="protein sequence ID" value="MFC7751380.1"/>
    <property type="molecule type" value="Genomic_DNA"/>
</dbReference>
<evidence type="ECO:0000259" key="9">
    <source>
        <dbReference type="PROSITE" id="PS51686"/>
    </source>
</evidence>
<dbReference type="EC" id="2.1.1.-" evidence="10"/>
<dbReference type="PANTHER" id="PTHR22807">
    <property type="entry name" value="NOP2 YEAST -RELATED NOL1/NOP2/FMU SUN DOMAIN-CONTAINING"/>
    <property type="match status" value="1"/>
</dbReference>
<dbReference type="InterPro" id="IPR018314">
    <property type="entry name" value="RsmB/NOL1/NOP2-like_CS"/>
</dbReference>
<evidence type="ECO:0000256" key="5">
    <source>
        <dbReference type="ARBA" id="ARBA00022691"/>
    </source>
</evidence>
<feature type="binding site" evidence="7">
    <location>
        <position position="137"/>
    </location>
    <ligand>
        <name>S-adenosyl-L-methionine</name>
        <dbReference type="ChEBI" id="CHEBI:59789"/>
    </ligand>
</feature>
<dbReference type="Pfam" id="PF17125">
    <property type="entry name" value="Methyltr_RsmF_N"/>
    <property type="match status" value="1"/>
</dbReference>
<dbReference type="InterPro" id="IPR027391">
    <property type="entry name" value="Nol1_Nop2_Fmu_2"/>
</dbReference>
<dbReference type="InterPro" id="IPR001678">
    <property type="entry name" value="MeTrfase_RsmB-F_NOP2_dom"/>
</dbReference>
<dbReference type="Gene3D" id="3.40.50.150">
    <property type="entry name" value="Vaccinia Virus protein VP39"/>
    <property type="match status" value="1"/>
</dbReference>
<reference evidence="11" key="1">
    <citation type="journal article" date="2019" name="Int. J. Syst. Evol. Microbiol.">
        <title>The Global Catalogue of Microorganisms (GCM) 10K type strain sequencing project: providing services to taxonomists for standard genome sequencing and annotation.</title>
        <authorList>
            <consortium name="The Broad Institute Genomics Platform"/>
            <consortium name="The Broad Institute Genome Sequencing Center for Infectious Disease"/>
            <person name="Wu L."/>
            <person name="Ma J."/>
        </authorList>
    </citation>
    <scope>NUCLEOTIDE SEQUENCE [LARGE SCALE GENOMIC DNA]</scope>
    <source>
        <strain evidence="11">JCM 18657</strain>
    </source>
</reference>
<dbReference type="InterPro" id="IPR023267">
    <property type="entry name" value="RCMT"/>
</dbReference>
<evidence type="ECO:0000256" key="2">
    <source>
        <dbReference type="ARBA" id="ARBA00022490"/>
    </source>
</evidence>
<dbReference type="GO" id="GO:0008168">
    <property type="term" value="F:methyltransferase activity"/>
    <property type="evidence" value="ECO:0007669"/>
    <property type="project" value="UniProtKB-KW"/>
</dbReference>
<evidence type="ECO:0000256" key="3">
    <source>
        <dbReference type="ARBA" id="ARBA00022603"/>
    </source>
</evidence>
<dbReference type="InterPro" id="IPR029063">
    <property type="entry name" value="SAM-dependent_MTases_sf"/>
</dbReference>
<feature type="active site" description="Nucleophile" evidence="7">
    <location>
        <position position="235"/>
    </location>
</feature>
<keyword evidence="4 7" id="KW-0808">Transferase</keyword>
<evidence type="ECO:0000313" key="10">
    <source>
        <dbReference type="EMBL" id="MFC7751380.1"/>
    </source>
</evidence>
<evidence type="ECO:0000256" key="1">
    <source>
        <dbReference type="ARBA" id="ARBA00007494"/>
    </source>
</evidence>
<keyword evidence="11" id="KW-1185">Reference proteome</keyword>
<feature type="binding site" evidence="7">
    <location>
        <begin position="113"/>
        <end position="119"/>
    </location>
    <ligand>
        <name>S-adenosyl-L-methionine</name>
        <dbReference type="ChEBI" id="CHEBI:59789"/>
    </ligand>
</feature>
<dbReference type="SUPFAM" id="SSF53335">
    <property type="entry name" value="S-adenosyl-L-methionine-dependent methyltransferases"/>
    <property type="match status" value="1"/>
</dbReference>
<dbReference type="CDD" id="cd02440">
    <property type="entry name" value="AdoMet_MTases"/>
    <property type="match status" value="1"/>
</dbReference>
<dbReference type="Proteomes" id="UP001596528">
    <property type="component" value="Unassembled WGS sequence"/>
</dbReference>
<dbReference type="Pfam" id="PF13636">
    <property type="entry name" value="Methyltranf_PUA"/>
    <property type="match status" value="1"/>
</dbReference>
<dbReference type="InterPro" id="IPR049560">
    <property type="entry name" value="MeTrfase_RsmB-F_NOP2_cat"/>
</dbReference>
<dbReference type="PROSITE" id="PS51686">
    <property type="entry name" value="SAM_MT_RSMB_NOP"/>
    <property type="match status" value="1"/>
</dbReference>
<dbReference type="PANTHER" id="PTHR22807:SF30">
    <property type="entry name" value="28S RRNA (CYTOSINE(4447)-C(5))-METHYLTRANSFERASE-RELATED"/>
    <property type="match status" value="1"/>
</dbReference>
<dbReference type="InterPro" id="IPR031341">
    <property type="entry name" value="Methyltr_RsmF_N"/>
</dbReference>
<feature type="region of interest" description="Disordered" evidence="8">
    <location>
        <begin position="311"/>
        <end position="336"/>
    </location>
</feature>
<organism evidence="10 11">
    <name type="scientific">Paenibacillus thermoaerophilus</name>
    <dbReference type="NCBI Taxonomy" id="1215385"/>
    <lineage>
        <taxon>Bacteria</taxon>
        <taxon>Bacillati</taxon>
        <taxon>Bacillota</taxon>
        <taxon>Bacilli</taxon>
        <taxon>Bacillales</taxon>
        <taxon>Paenibacillaceae</taxon>
        <taxon>Paenibacillus</taxon>
    </lineage>
</organism>
<keyword evidence="5 7" id="KW-0949">S-adenosyl-L-methionine</keyword>
<comment type="caution">
    <text evidence="10">The sequence shown here is derived from an EMBL/GenBank/DDBJ whole genome shotgun (WGS) entry which is preliminary data.</text>
</comment>
<feature type="compositionally biased region" description="Basic and acidic residues" evidence="8">
    <location>
        <begin position="311"/>
        <end position="328"/>
    </location>
</feature>
<dbReference type="Pfam" id="PF01189">
    <property type="entry name" value="Methyltr_RsmB-F"/>
    <property type="match status" value="1"/>
</dbReference>
<gene>
    <name evidence="10" type="ORF">ACFQWB_15785</name>
</gene>